<comment type="caution">
    <text evidence="2">The sequence shown here is derived from an EMBL/GenBank/DDBJ whole genome shotgun (WGS) entry which is preliminary data.</text>
</comment>
<sequence>VDVDRDEVHLGVDEERNQPRQRPHLPDRELSKLRRALLECGAVEDGVVKKLHLEGGGGLSTSAADVLLGEL</sequence>
<reference evidence="2 3" key="1">
    <citation type="submission" date="2019-01" db="EMBL/GenBank/DDBJ databases">
        <title>Nuclear Genome Assembly of the Microalgal Biofuel strain Nannochloropsis salina CCMP1776.</title>
        <authorList>
            <person name="Hovde B."/>
        </authorList>
    </citation>
    <scope>NUCLEOTIDE SEQUENCE [LARGE SCALE GENOMIC DNA]</scope>
    <source>
        <strain evidence="2 3">CCMP1776</strain>
    </source>
</reference>
<accession>A0A4D9D132</accession>
<evidence type="ECO:0000313" key="3">
    <source>
        <dbReference type="Proteomes" id="UP000355283"/>
    </source>
</evidence>
<evidence type="ECO:0000313" key="2">
    <source>
        <dbReference type="EMBL" id="TFJ82368.1"/>
    </source>
</evidence>
<protein>
    <submittedName>
        <fullName evidence="2">Uncharacterized protein</fullName>
    </submittedName>
</protein>
<dbReference type="Proteomes" id="UP000355283">
    <property type="component" value="Unassembled WGS sequence"/>
</dbReference>
<feature type="region of interest" description="Disordered" evidence="1">
    <location>
        <begin position="1"/>
        <end position="28"/>
    </location>
</feature>
<name>A0A4D9D132_9STRA</name>
<dbReference type="AlphaFoldDB" id="A0A4D9D132"/>
<feature type="non-terminal residue" evidence="2">
    <location>
        <position position="1"/>
    </location>
</feature>
<gene>
    <name evidence="2" type="ORF">NSK_006340</name>
</gene>
<proteinExistence type="predicted"/>
<organism evidence="2 3">
    <name type="scientific">Nannochloropsis salina CCMP1776</name>
    <dbReference type="NCBI Taxonomy" id="1027361"/>
    <lineage>
        <taxon>Eukaryota</taxon>
        <taxon>Sar</taxon>
        <taxon>Stramenopiles</taxon>
        <taxon>Ochrophyta</taxon>
        <taxon>Eustigmatophyceae</taxon>
        <taxon>Eustigmatales</taxon>
        <taxon>Monodopsidaceae</taxon>
        <taxon>Microchloropsis</taxon>
        <taxon>Microchloropsis salina</taxon>
    </lineage>
</organism>
<evidence type="ECO:0000256" key="1">
    <source>
        <dbReference type="SAM" id="MobiDB-lite"/>
    </source>
</evidence>
<keyword evidence="3" id="KW-1185">Reference proteome</keyword>
<dbReference type="EMBL" id="SDOX01000114">
    <property type="protein sequence ID" value="TFJ82368.1"/>
    <property type="molecule type" value="Genomic_DNA"/>
</dbReference>